<evidence type="ECO:0000256" key="3">
    <source>
        <dbReference type="ARBA" id="ARBA00023004"/>
    </source>
</evidence>
<dbReference type="GO" id="GO:0046872">
    <property type="term" value="F:metal ion binding"/>
    <property type="evidence" value="ECO:0007669"/>
    <property type="project" value="UniProtKB-KW"/>
</dbReference>
<dbReference type="Gene3D" id="3.30.750.180">
    <property type="entry name" value="GpdQ, beta-strand dimerisation domain"/>
    <property type="match status" value="1"/>
</dbReference>
<protein>
    <submittedName>
        <fullName evidence="6">Phosphodiesterase</fullName>
    </submittedName>
</protein>
<evidence type="ECO:0000313" key="6">
    <source>
        <dbReference type="EMBL" id="RJF77865.1"/>
    </source>
</evidence>
<keyword evidence="3" id="KW-0408">Iron</keyword>
<comment type="similarity">
    <text evidence="4">Belongs to the cyclic nucleotide phosphodiesterase class-III family.</text>
</comment>
<dbReference type="InterPro" id="IPR004843">
    <property type="entry name" value="Calcineurin-like_PHP"/>
</dbReference>
<evidence type="ECO:0000259" key="5">
    <source>
        <dbReference type="Pfam" id="PF00149"/>
    </source>
</evidence>
<dbReference type="AlphaFoldDB" id="A0A418VNS4"/>
<accession>A0A418VNS4</accession>
<reference evidence="6 7" key="1">
    <citation type="submission" date="2018-09" db="EMBL/GenBank/DDBJ databases">
        <title>Draft genome sequence of Rhodopseudomonas palustris 2.1.18.</title>
        <authorList>
            <person name="Robertson S.L."/>
            <person name="Meyer T.E."/>
            <person name="Kyndt J.A."/>
        </authorList>
    </citation>
    <scope>NUCLEOTIDE SEQUENCE [LARGE SCALE GENOMIC DNA]</scope>
    <source>
        <strain evidence="6 7">2.1.18</strain>
    </source>
</reference>
<dbReference type="GO" id="GO:0004112">
    <property type="term" value="F:cyclic-nucleotide phosphodiesterase activity"/>
    <property type="evidence" value="ECO:0007669"/>
    <property type="project" value="InterPro"/>
</dbReference>
<keyword evidence="1" id="KW-0479">Metal-binding</keyword>
<comment type="caution">
    <text evidence="6">The sequence shown here is derived from an EMBL/GenBank/DDBJ whole genome shotgun (WGS) entry which is preliminary data.</text>
</comment>
<proteinExistence type="inferred from homology"/>
<dbReference type="EMBL" id="QYYD01000002">
    <property type="protein sequence ID" value="RJF77865.1"/>
    <property type="molecule type" value="Genomic_DNA"/>
</dbReference>
<dbReference type="SUPFAM" id="SSF56300">
    <property type="entry name" value="Metallo-dependent phosphatases"/>
    <property type="match status" value="1"/>
</dbReference>
<sequence length="278" mass="29885">MTQKPILIAQISDLHIKAPGSLAYGKVDTAKALERCVATLNALTPRPDLVVISGDLADTPSEEEYAHLARLLAPLQIPIVAIPGNHDSRELMRGCFPQPLFPAEGPLNQLQPVGDLDIVLLDSSVPGQPHGELDAATLQWLDAILSCSDQRPALLFLHHPPFRTGIGHMDRQNLRNAAEFATIVERYPWVRLIAAGHVHRATLTQFAGVPATICPAPNHAVALDLGGTLPPSFRVEPPALHLHAWFAGGSFGDLVTHQVPIGAFDGPHPFFGPDGKLL</sequence>
<dbReference type="Pfam" id="PF00149">
    <property type="entry name" value="Metallophos"/>
    <property type="match status" value="1"/>
</dbReference>
<dbReference type="InterPro" id="IPR029052">
    <property type="entry name" value="Metallo-depent_PP-like"/>
</dbReference>
<organism evidence="6 7">
    <name type="scientific">Rhodopseudomonas palustris</name>
    <dbReference type="NCBI Taxonomy" id="1076"/>
    <lineage>
        <taxon>Bacteria</taxon>
        <taxon>Pseudomonadati</taxon>
        <taxon>Pseudomonadota</taxon>
        <taxon>Alphaproteobacteria</taxon>
        <taxon>Hyphomicrobiales</taxon>
        <taxon>Nitrobacteraceae</taxon>
        <taxon>Rhodopseudomonas</taxon>
    </lineage>
</organism>
<gene>
    <name evidence="6" type="ORF">D4Q52_02905</name>
</gene>
<dbReference type="InterPro" id="IPR042281">
    <property type="entry name" value="GpdQ_beta-strand"/>
</dbReference>
<dbReference type="OrthoDB" id="651281at2"/>
<dbReference type="RefSeq" id="WP_119855033.1">
    <property type="nucleotide sequence ID" value="NZ_QYYD01000002.1"/>
</dbReference>
<name>A0A418VNS4_RHOPL</name>
<evidence type="ECO:0000313" key="7">
    <source>
        <dbReference type="Proteomes" id="UP000285523"/>
    </source>
</evidence>
<evidence type="ECO:0000256" key="2">
    <source>
        <dbReference type="ARBA" id="ARBA00022801"/>
    </source>
</evidence>
<evidence type="ECO:0000256" key="4">
    <source>
        <dbReference type="ARBA" id="ARBA00025742"/>
    </source>
</evidence>
<dbReference type="InterPro" id="IPR026575">
    <property type="entry name" value="GpdQ/CpdA-like"/>
</dbReference>
<feature type="domain" description="Calcineurin-like phosphoesterase" evidence="5">
    <location>
        <begin position="8"/>
        <end position="200"/>
    </location>
</feature>
<dbReference type="Proteomes" id="UP000285523">
    <property type="component" value="Unassembled WGS sequence"/>
</dbReference>
<keyword evidence="2" id="KW-0378">Hydrolase</keyword>
<dbReference type="CDD" id="cd07402">
    <property type="entry name" value="MPP_GpdQ"/>
    <property type="match status" value="1"/>
</dbReference>
<dbReference type="PANTHER" id="PTHR42988">
    <property type="entry name" value="PHOSPHOHYDROLASE"/>
    <property type="match status" value="1"/>
</dbReference>
<dbReference type="InterPro" id="IPR042283">
    <property type="entry name" value="GpdQ_catalytic"/>
</dbReference>
<dbReference type="Gene3D" id="3.60.21.40">
    <property type="entry name" value="GpdQ, catalytic alpha/beta sandwich domain"/>
    <property type="match status" value="1"/>
</dbReference>
<dbReference type="PANTHER" id="PTHR42988:SF2">
    <property type="entry name" value="CYCLIC NUCLEOTIDE PHOSPHODIESTERASE CBUA0032-RELATED"/>
    <property type="match status" value="1"/>
</dbReference>
<dbReference type="InterPro" id="IPR050884">
    <property type="entry name" value="CNP_phosphodiesterase-III"/>
</dbReference>
<evidence type="ECO:0000256" key="1">
    <source>
        <dbReference type="ARBA" id="ARBA00022723"/>
    </source>
</evidence>